<keyword evidence="2" id="KW-1185">Reference proteome</keyword>
<dbReference type="NCBIfam" id="NF045581">
    <property type="entry name" value="PG0541_fam"/>
    <property type="match status" value="1"/>
</dbReference>
<dbReference type="InterPro" id="IPR015867">
    <property type="entry name" value="N-reg_PII/ATP_PRibTrfase_C"/>
</dbReference>
<organism evidence="1 2">
    <name type="scientific">Treponema primitia (strain ATCC BAA-887 / DSM 12427 / ZAS-2)</name>
    <dbReference type="NCBI Taxonomy" id="545694"/>
    <lineage>
        <taxon>Bacteria</taxon>
        <taxon>Pseudomonadati</taxon>
        <taxon>Spirochaetota</taxon>
        <taxon>Spirochaetia</taxon>
        <taxon>Spirochaetales</taxon>
        <taxon>Treponemataceae</taxon>
        <taxon>Treponema</taxon>
    </lineage>
</organism>
<dbReference type="RefSeq" id="WP_015708705.1">
    <property type="nucleotide sequence ID" value="NC_015578.1"/>
</dbReference>
<sequence length="124" mass="13445">MIRIELIANHSVEENLFEAFAAENVGKFYTKIPAVNGVGKSGPKMGDAIWPEENFVLVIWCEEEEARTIERAVAKVKEQFPGEGVKLFGLRSGEPLREALPAPAPEAVPEPDGLEGLAGLVGME</sequence>
<dbReference type="STRING" id="545694.TREPR_1385"/>
<protein>
    <submittedName>
        <fullName evidence="1">Uncharacterized protein</fullName>
    </submittedName>
</protein>
<dbReference type="HOGENOM" id="CLU_159798_1_0_12"/>
<dbReference type="OrthoDB" id="350733at2"/>
<dbReference type="KEGG" id="tpi:TREPR_1385"/>
<evidence type="ECO:0000313" key="2">
    <source>
        <dbReference type="Proteomes" id="UP000009223"/>
    </source>
</evidence>
<dbReference type="Gene3D" id="3.30.70.120">
    <property type="match status" value="1"/>
</dbReference>
<dbReference type="Proteomes" id="UP000009223">
    <property type="component" value="Chromosome"/>
</dbReference>
<reference evidence="2" key="1">
    <citation type="submission" date="2009-12" db="EMBL/GenBank/DDBJ databases">
        <title>Complete sequence of Treponema primitia strain ZAS-2.</title>
        <authorList>
            <person name="Tetu S.G."/>
            <person name="Matson E."/>
            <person name="Ren Q."/>
            <person name="Seshadri R."/>
            <person name="Elbourne L."/>
            <person name="Hassan K.A."/>
            <person name="Durkin A."/>
            <person name="Radune D."/>
            <person name="Mohamoud Y."/>
            <person name="Shay R."/>
            <person name="Jin S."/>
            <person name="Zhang X."/>
            <person name="Lucey K."/>
            <person name="Ballor N.R."/>
            <person name="Ottesen E."/>
            <person name="Rosenthal R."/>
            <person name="Allen A."/>
            <person name="Leadbetter J.R."/>
            <person name="Paulsen I.T."/>
        </authorList>
    </citation>
    <scope>NUCLEOTIDE SEQUENCE [LARGE SCALE GENOMIC DNA]</scope>
    <source>
        <strain evidence="2">ATCC BAA-887 / DSM 12427 / ZAS-2</strain>
    </source>
</reference>
<evidence type="ECO:0000313" key="1">
    <source>
        <dbReference type="EMBL" id="AEF86688.1"/>
    </source>
</evidence>
<gene>
    <name evidence="1" type="ordered locus">TREPR_1385</name>
</gene>
<dbReference type="EMBL" id="CP001843">
    <property type="protein sequence ID" value="AEF86688.1"/>
    <property type="molecule type" value="Genomic_DNA"/>
</dbReference>
<name>F5YQQ6_TREPZ</name>
<dbReference type="AlphaFoldDB" id="F5YQQ6"/>
<dbReference type="eggNOG" id="ENOG50334VX">
    <property type="taxonomic scope" value="Bacteria"/>
</dbReference>
<proteinExistence type="predicted"/>
<reference evidence="1 2" key="2">
    <citation type="journal article" date="2011" name="ISME J.">
        <title>RNA-seq reveals cooperative metabolic interactions between two termite-gut spirochete species in co-culture.</title>
        <authorList>
            <person name="Rosenthal A.Z."/>
            <person name="Matson E.G."/>
            <person name="Eldar A."/>
            <person name="Leadbetter J.R."/>
        </authorList>
    </citation>
    <scope>NUCLEOTIDE SEQUENCE [LARGE SCALE GENOMIC DNA]</scope>
    <source>
        <strain evidence="2">ATCC BAA-887 / DSM 12427 / ZAS-2</strain>
    </source>
</reference>
<accession>F5YQQ6</accession>